<accession>A0A1H7BB33</accession>
<dbReference type="EMBL" id="FNZH01000010">
    <property type="protein sequence ID" value="SEJ73487.1"/>
    <property type="molecule type" value="Genomic_DNA"/>
</dbReference>
<feature type="domain" description="Alkyl hydroperoxide reductase subunit C/ Thiol specific antioxidant" evidence="1">
    <location>
        <begin position="16"/>
        <end position="116"/>
    </location>
</feature>
<keyword evidence="3" id="KW-1185">Reference proteome</keyword>
<organism evidence="2 3">
    <name type="scientific">Cyclobacterium xiamenense</name>
    <dbReference type="NCBI Taxonomy" id="1297121"/>
    <lineage>
        <taxon>Bacteria</taxon>
        <taxon>Pseudomonadati</taxon>
        <taxon>Bacteroidota</taxon>
        <taxon>Cytophagia</taxon>
        <taxon>Cytophagales</taxon>
        <taxon>Cyclobacteriaceae</taxon>
        <taxon>Cyclobacterium</taxon>
    </lineage>
</organism>
<proteinExistence type="predicted"/>
<dbReference type="Proteomes" id="UP000199403">
    <property type="component" value="Unassembled WGS sequence"/>
</dbReference>
<evidence type="ECO:0000259" key="1">
    <source>
        <dbReference type="Pfam" id="PF00578"/>
    </source>
</evidence>
<dbReference type="InterPro" id="IPR036249">
    <property type="entry name" value="Thioredoxin-like_sf"/>
</dbReference>
<dbReference type="Gene3D" id="3.40.30.10">
    <property type="entry name" value="Glutaredoxin"/>
    <property type="match status" value="1"/>
</dbReference>
<evidence type="ECO:0000313" key="2">
    <source>
        <dbReference type="EMBL" id="SEJ73487.1"/>
    </source>
</evidence>
<dbReference type="GO" id="GO:0016491">
    <property type="term" value="F:oxidoreductase activity"/>
    <property type="evidence" value="ECO:0007669"/>
    <property type="project" value="InterPro"/>
</dbReference>
<dbReference type="OrthoDB" id="838845at2"/>
<dbReference type="AlphaFoldDB" id="A0A1H7BB33"/>
<dbReference type="InterPro" id="IPR000866">
    <property type="entry name" value="AhpC/TSA"/>
</dbReference>
<dbReference type="RefSeq" id="WP_092178307.1">
    <property type="nucleotide sequence ID" value="NZ_FNZH01000010.1"/>
</dbReference>
<dbReference type="Pfam" id="PF00578">
    <property type="entry name" value="AhpC-TSA"/>
    <property type="match status" value="1"/>
</dbReference>
<dbReference type="GO" id="GO:0016209">
    <property type="term" value="F:antioxidant activity"/>
    <property type="evidence" value="ECO:0007669"/>
    <property type="project" value="InterPro"/>
</dbReference>
<gene>
    <name evidence="2" type="ORF">SAMN05192553_11050</name>
</gene>
<reference evidence="3" key="1">
    <citation type="submission" date="2016-10" db="EMBL/GenBank/DDBJ databases">
        <authorList>
            <person name="Varghese N."/>
            <person name="Submissions S."/>
        </authorList>
    </citation>
    <scope>NUCLEOTIDE SEQUENCE [LARGE SCALE GENOMIC DNA]</scope>
    <source>
        <strain evidence="3">IBRC-M 10761</strain>
    </source>
</reference>
<protein>
    <submittedName>
        <fullName evidence="2">AhpC/TSA family protein</fullName>
    </submittedName>
</protein>
<dbReference type="STRING" id="1416801.SAMN05192553_11050"/>
<dbReference type="SUPFAM" id="SSF52833">
    <property type="entry name" value="Thioredoxin-like"/>
    <property type="match status" value="1"/>
</dbReference>
<evidence type="ECO:0000313" key="3">
    <source>
        <dbReference type="Proteomes" id="UP000199403"/>
    </source>
</evidence>
<name>A0A1H7BB33_9BACT</name>
<sequence>MKTESQTPSRLEMNLAFPDLLVKTHHGNVHLRSLIQNKRVIIVTNPSEMIPIAEENRKELVQSLKKIKKLNFHLIGFNRNTFDEHLRAINWINSYLTDDLVFPVFYQPKNDVKTCLERDLGKEITLRNPVYFLDKTGCTRVVLEGFRATNDTLDRIVEQASRLVLSEQPLQLGQSLRDN</sequence>